<evidence type="ECO:0000313" key="4">
    <source>
        <dbReference type="Proteomes" id="UP000722485"/>
    </source>
</evidence>
<dbReference type="Pfam" id="PF00657">
    <property type="entry name" value="Lipase_GDSL"/>
    <property type="match status" value="1"/>
</dbReference>
<dbReference type="InterPro" id="IPR001087">
    <property type="entry name" value="GDSL"/>
</dbReference>
<reference evidence="3" key="1">
    <citation type="submission" date="2020-03" db="EMBL/GenBank/DDBJ databases">
        <title>Draft Genome Sequence of Cylindrodendrum hubeiense.</title>
        <authorList>
            <person name="Buettner E."/>
            <person name="Kellner H."/>
        </authorList>
    </citation>
    <scope>NUCLEOTIDE SEQUENCE</scope>
    <source>
        <strain evidence="3">IHI 201604</strain>
    </source>
</reference>
<dbReference type="GO" id="GO:0016788">
    <property type="term" value="F:hydrolase activity, acting on ester bonds"/>
    <property type="evidence" value="ECO:0007669"/>
    <property type="project" value="InterPro"/>
</dbReference>
<protein>
    <submittedName>
        <fullName evidence="3">Uncharacterized protein</fullName>
    </submittedName>
</protein>
<organism evidence="3 4">
    <name type="scientific">Cylindrodendrum hubeiense</name>
    <dbReference type="NCBI Taxonomy" id="595255"/>
    <lineage>
        <taxon>Eukaryota</taxon>
        <taxon>Fungi</taxon>
        <taxon>Dikarya</taxon>
        <taxon>Ascomycota</taxon>
        <taxon>Pezizomycotina</taxon>
        <taxon>Sordariomycetes</taxon>
        <taxon>Hypocreomycetidae</taxon>
        <taxon>Hypocreales</taxon>
        <taxon>Nectriaceae</taxon>
        <taxon>Cylindrodendrum</taxon>
    </lineage>
</organism>
<dbReference type="EMBL" id="JAANBB010000307">
    <property type="protein sequence ID" value="KAF7544383.1"/>
    <property type="molecule type" value="Genomic_DNA"/>
</dbReference>
<feature type="chain" id="PRO_5040442100" evidence="2">
    <location>
        <begin position="23"/>
        <end position="319"/>
    </location>
</feature>
<evidence type="ECO:0000313" key="3">
    <source>
        <dbReference type="EMBL" id="KAF7544383.1"/>
    </source>
</evidence>
<dbReference type="Gene3D" id="3.40.50.1110">
    <property type="entry name" value="SGNH hydrolase"/>
    <property type="match status" value="1"/>
</dbReference>
<proteinExistence type="predicted"/>
<dbReference type="AlphaFoldDB" id="A0A9P5L7M3"/>
<evidence type="ECO:0000256" key="1">
    <source>
        <dbReference type="ARBA" id="ARBA00022801"/>
    </source>
</evidence>
<dbReference type="InterPro" id="IPR051058">
    <property type="entry name" value="GDSL_Est/Lipase"/>
</dbReference>
<dbReference type="InterPro" id="IPR036514">
    <property type="entry name" value="SGNH_hydro_sf"/>
</dbReference>
<dbReference type="SUPFAM" id="SSF52266">
    <property type="entry name" value="SGNH hydrolase"/>
    <property type="match status" value="1"/>
</dbReference>
<feature type="signal peptide" evidence="2">
    <location>
        <begin position="1"/>
        <end position="22"/>
    </location>
</feature>
<comment type="caution">
    <text evidence="3">The sequence shown here is derived from an EMBL/GenBank/DDBJ whole genome shotgun (WGS) entry which is preliminary data.</text>
</comment>
<dbReference type="Proteomes" id="UP000722485">
    <property type="component" value="Unassembled WGS sequence"/>
</dbReference>
<dbReference type="PANTHER" id="PTHR45648:SF22">
    <property type="entry name" value="GDSL LIPASE_ACYLHYDROLASE FAMILY PROTEIN (AFU_ORTHOLOGUE AFUA_4G14700)"/>
    <property type="match status" value="1"/>
</dbReference>
<keyword evidence="4" id="KW-1185">Reference proteome</keyword>
<evidence type="ECO:0000256" key="2">
    <source>
        <dbReference type="SAM" id="SignalP"/>
    </source>
</evidence>
<keyword evidence="1" id="KW-0378">Hydrolase</keyword>
<keyword evidence="2" id="KW-0732">Signal</keyword>
<gene>
    <name evidence="3" type="ORF">G7Z17_g9997</name>
</gene>
<dbReference type="OrthoDB" id="1600564at2759"/>
<dbReference type="CDD" id="cd01846">
    <property type="entry name" value="fatty_acyltransferase_like"/>
    <property type="match status" value="1"/>
</dbReference>
<accession>A0A9P5L7M3</accession>
<dbReference type="PANTHER" id="PTHR45648">
    <property type="entry name" value="GDSL LIPASE/ACYLHYDROLASE FAMILY PROTEIN (AFU_ORTHOLOGUE AFUA_4G14700)"/>
    <property type="match status" value="1"/>
</dbReference>
<name>A0A9P5L7M3_9HYPO</name>
<sequence length="319" mass="35119">MRFPILTTALAVLSTSSTLVAGRTYLFAFGDSYSKTLWDPTGAVPTEQNPIGNPALPGSTSAGGMNWVGFMVTKFNTTSVFLYNFARGGAVVDKTLITNPVFYPTETLDFVHQVQLFNDTLTKHPTKPTWAPWTGQNAIAAIWIGGNDIRNTWTILDMPNRHKRMITRYMEQVENLYTLGVRKFIFLTTAPTYLTPLQQKLTAAKYNRLISAVTNFNTQLLASVAAFKTSHPKATIRTVDTGPAFMTAFQNPTDFGAATATCYNSDGKTCLWFNDYHPGYYIEELVAVDVAKAWGGSFQCKEAICSNTASPTPVPTRTA</sequence>